<feature type="compositionally biased region" description="Basic residues" evidence="1">
    <location>
        <begin position="97"/>
        <end position="107"/>
    </location>
</feature>
<evidence type="ECO:0000313" key="2">
    <source>
        <dbReference type="EMBL" id="EEF24527.1"/>
    </source>
</evidence>
<organism evidence="2 3">
    <name type="scientific">Ricinus communis</name>
    <name type="common">Castor bean</name>
    <dbReference type="NCBI Taxonomy" id="3988"/>
    <lineage>
        <taxon>Eukaryota</taxon>
        <taxon>Viridiplantae</taxon>
        <taxon>Streptophyta</taxon>
        <taxon>Embryophyta</taxon>
        <taxon>Tracheophyta</taxon>
        <taxon>Spermatophyta</taxon>
        <taxon>Magnoliopsida</taxon>
        <taxon>eudicotyledons</taxon>
        <taxon>Gunneridae</taxon>
        <taxon>Pentapetalae</taxon>
        <taxon>rosids</taxon>
        <taxon>fabids</taxon>
        <taxon>Malpighiales</taxon>
        <taxon>Euphorbiaceae</taxon>
        <taxon>Acalyphoideae</taxon>
        <taxon>Acalypheae</taxon>
        <taxon>Ricinus</taxon>
    </lineage>
</organism>
<dbReference type="AlphaFoldDB" id="B9THY6"/>
<feature type="region of interest" description="Disordered" evidence="1">
    <location>
        <begin position="91"/>
        <end position="153"/>
    </location>
</feature>
<feature type="non-terminal residue" evidence="2">
    <location>
        <position position="1"/>
    </location>
</feature>
<sequence length="203" mass="22296">PRAAGDDFRAGIQADADVGAGQQRRGRIVGDADRQRAHRPGRLLRAQDIRRRAGRGHQQDHVVVTGIVQAQVGRAVVAVILGALDRLEHGAEAAGQQRRRPFRRPGKGGKQLHAVQDAQPARGAGADVDQPPAAGHARRHRLHRRHDAGRGRLHGLRRQRLIVEQGVDQGLHRVEVQLGMLRTRRLGLEHGLYVARRISATKS</sequence>
<accession>B9THY6</accession>
<reference evidence="3" key="1">
    <citation type="journal article" date="2010" name="Nat. Biotechnol.">
        <title>Draft genome sequence of the oilseed species Ricinus communis.</title>
        <authorList>
            <person name="Chan A.P."/>
            <person name="Crabtree J."/>
            <person name="Zhao Q."/>
            <person name="Lorenzi H."/>
            <person name="Orvis J."/>
            <person name="Puiu D."/>
            <person name="Melake-Berhan A."/>
            <person name="Jones K.M."/>
            <person name="Redman J."/>
            <person name="Chen G."/>
            <person name="Cahoon E.B."/>
            <person name="Gedil M."/>
            <person name="Stanke M."/>
            <person name="Haas B.J."/>
            <person name="Wortman J.R."/>
            <person name="Fraser-Liggett C.M."/>
            <person name="Ravel J."/>
            <person name="Rabinowicz P.D."/>
        </authorList>
    </citation>
    <scope>NUCLEOTIDE SEQUENCE [LARGE SCALE GENOMIC DNA]</scope>
    <source>
        <strain evidence="3">cv. Hale</strain>
    </source>
</reference>
<feature type="region of interest" description="Disordered" evidence="1">
    <location>
        <begin position="1"/>
        <end position="39"/>
    </location>
</feature>
<dbReference type="EMBL" id="EQ981992">
    <property type="protein sequence ID" value="EEF24527.1"/>
    <property type="molecule type" value="Genomic_DNA"/>
</dbReference>
<keyword evidence="3" id="KW-1185">Reference proteome</keyword>
<evidence type="ECO:0000256" key="1">
    <source>
        <dbReference type="SAM" id="MobiDB-lite"/>
    </source>
</evidence>
<dbReference type="InParanoid" id="B9THY6"/>
<protein>
    <submittedName>
        <fullName evidence="2">Uncharacterized protein</fullName>
    </submittedName>
</protein>
<dbReference type="Proteomes" id="UP000008311">
    <property type="component" value="Unassembled WGS sequence"/>
</dbReference>
<evidence type="ECO:0000313" key="3">
    <source>
        <dbReference type="Proteomes" id="UP000008311"/>
    </source>
</evidence>
<gene>
    <name evidence="2" type="ORF">RCOM_1890610</name>
</gene>
<proteinExistence type="predicted"/>
<name>B9THY6_RICCO</name>
<feature type="compositionally biased region" description="Basic residues" evidence="1">
    <location>
        <begin position="136"/>
        <end position="153"/>
    </location>
</feature>